<geneLocation type="plasmid" evidence="2">
    <name>pWSI1</name>
</geneLocation>
<protein>
    <submittedName>
        <fullName evidence="2">Na+/proline symporter</fullName>
    </submittedName>
</protein>
<keyword evidence="2" id="KW-0614">Plasmid</keyword>
<evidence type="ECO:0000313" key="2">
    <source>
        <dbReference type="EMBL" id="BBE15487.2"/>
    </source>
</evidence>
<organism evidence="2">
    <name type="scientific">Staphylococcus aureus</name>
    <dbReference type="NCBI Taxonomy" id="1280"/>
    <lineage>
        <taxon>Bacteria</taxon>
        <taxon>Bacillati</taxon>
        <taxon>Bacillota</taxon>
        <taxon>Bacilli</taxon>
        <taxon>Bacillales</taxon>
        <taxon>Staphylococcaceae</taxon>
        <taxon>Staphylococcus</taxon>
    </lineage>
</organism>
<dbReference type="InterPro" id="IPR049869">
    <property type="entry name" value="VraH"/>
</dbReference>
<feature type="transmembrane region" description="Helical" evidence="1">
    <location>
        <begin position="36"/>
        <end position="68"/>
    </location>
</feature>
<reference evidence="2" key="1">
    <citation type="submission" date="2018-05" db="EMBL/GenBank/DDBJ databases">
        <title>Community-associated methicillin-resistant Staphylococcus aureus: its ultrastructural and genomic evolution.</title>
        <authorList>
            <person name="Yamamoto T."/>
            <person name="Wan T.W."/>
        </authorList>
    </citation>
    <scope>NUCLEOTIDE SEQUENCE</scope>
    <source>
        <strain evidence="2">SI1</strain>
        <plasmid evidence="2">pWSI1</plasmid>
    </source>
</reference>
<keyword evidence="1" id="KW-1133">Transmembrane helix</keyword>
<dbReference type="NCBIfam" id="NF033835">
    <property type="entry name" value="VraH_fam"/>
    <property type="match status" value="1"/>
</dbReference>
<keyword evidence="1" id="KW-0472">Membrane</keyword>
<sequence>LISLVIKFAKKGCFIFMTIKEIANDLLSKKWSLEDLFWLVFMCIIFSIFITPLLGISIGIIAYFVLFYKDDDFDETKEKYDLQDKGEK</sequence>
<dbReference type="AlphaFoldDB" id="A0A3G9EN68"/>
<evidence type="ECO:0000256" key="1">
    <source>
        <dbReference type="SAM" id="Phobius"/>
    </source>
</evidence>
<name>A0A3G9EN68_STAAU</name>
<accession>A0A3G9EN68</accession>
<keyword evidence="1" id="KW-0812">Transmembrane</keyword>
<dbReference type="EMBL" id="LC383633">
    <property type="protein sequence ID" value="BBE15487.2"/>
    <property type="molecule type" value="Genomic_DNA"/>
</dbReference>
<proteinExistence type="predicted"/>